<reference evidence="2" key="1">
    <citation type="journal article" date="2021" name="Proc. Natl. Acad. Sci. U.S.A.">
        <title>A Catalog of Tens of Thousands of Viruses from Human Metagenomes Reveals Hidden Associations with Chronic Diseases.</title>
        <authorList>
            <person name="Tisza M.J."/>
            <person name="Buck C.B."/>
        </authorList>
    </citation>
    <scope>NUCLEOTIDE SEQUENCE</scope>
    <source>
        <strain evidence="2">Ctm8X17</strain>
    </source>
</reference>
<feature type="compositionally biased region" description="Basic and acidic residues" evidence="1">
    <location>
        <begin position="1"/>
        <end position="18"/>
    </location>
</feature>
<evidence type="ECO:0000313" key="2">
    <source>
        <dbReference type="EMBL" id="DAE15546.1"/>
    </source>
</evidence>
<proteinExistence type="predicted"/>
<dbReference type="EMBL" id="BK015607">
    <property type="protein sequence ID" value="DAE15546.1"/>
    <property type="molecule type" value="Genomic_DNA"/>
</dbReference>
<evidence type="ECO:0000256" key="1">
    <source>
        <dbReference type="SAM" id="MobiDB-lite"/>
    </source>
</evidence>
<protein>
    <submittedName>
        <fullName evidence="2">Immunity protein</fullName>
    </submittedName>
</protein>
<name>A0A8S5Q9F1_9CAUD</name>
<organism evidence="2">
    <name type="scientific">Myoviridae sp. ctm8X17</name>
    <dbReference type="NCBI Taxonomy" id="2825168"/>
    <lineage>
        <taxon>Viruses</taxon>
        <taxon>Duplodnaviria</taxon>
        <taxon>Heunggongvirae</taxon>
        <taxon>Uroviricota</taxon>
        <taxon>Caudoviricetes</taxon>
    </lineage>
</organism>
<feature type="region of interest" description="Disordered" evidence="1">
    <location>
        <begin position="1"/>
        <end position="24"/>
    </location>
</feature>
<accession>A0A8S5Q9F1</accession>
<sequence>MGNTDKRNAPDILSHETDGSQGIDSWTSCGYGVSISSQNTPEQQKAIDQINSDMDYAQALAIARGKKARINYCTEYNNAYVFSYDTGEHSKGGDSPIVIMKDTGAALNFISYAVRDGNEIVREFEVK</sequence>